<evidence type="ECO:0000313" key="1">
    <source>
        <dbReference type="EMBL" id="BBL61431.1"/>
    </source>
</evidence>
<reference evidence="1" key="1">
    <citation type="submission" date="2019-06" db="EMBL/GenBank/DDBJ databases">
        <title>Complete genome sequence of Methanobrevibacter arboriphilus strain SA.</title>
        <authorList>
            <person name="Asakawa S."/>
        </authorList>
    </citation>
    <scope>NUCLEOTIDE SEQUENCE</scope>
    <source>
        <strain evidence="1">SA</strain>
    </source>
</reference>
<name>A0ACA8R1L4_METAZ</name>
<sequence length="100" mass="11272">MKINKILNGSELLVELSGRLDTNSSPILENELKNNLNNVKLLIFDFKELMYISSAGLRVILSTQKIMTKQGDMVIKNPNELIMEVFDATGFTDILIIDKT</sequence>
<accession>A0ACA8R1L4</accession>
<dbReference type="Proteomes" id="UP000825015">
    <property type="component" value="Chromosome"/>
</dbReference>
<keyword evidence="2" id="KW-1185">Reference proteome</keyword>
<evidence type="ECO:0000313" key="2">
    <source>
        <dbReference type="Proteomes" id="UP000825015"/>
    </source>
</evidence>
<protein>
    <submittedName>
        <fullName evidence="1">Uncharacterized protein</fullName>
    </submittedName>
</protein>
<organism evidence="1 2">
    <name type="scientific">Methanobrevibacter arboriphilus</name>
    <dbReference type="NCBI Taxonomy" id="39441"/>
    <lineage>
        <taxon>Archaea</taxon>
        <taxon>Methanobacteriati</taxon>
        <taxon>Methanobacteriota</taxon>
        <taxon>Methanomada group</taxon>
        <taxon>Methanobacteria</taxon>
        <taxon>Methanobacteriales</taxon>
        <taxon>Methanobacteriaceae</taxon>
        <taxon>Methanobrevibacter</taxon>
    </lineage>
</organism>
<gene>
    <name evidence="1" type="ORF">MarbSA_04710</name>
</gene>
<dbReference type="EMBL" id="AP019779">
    <property type="protein sequence ID" value="BBL61431.1"/>
    <property type="molecule type" value="Genomic_DNA"/>
</dbReference>
<proteinExistence type="predicted"/>